<dbReference type="Gene3D" id="1.20.140.10">
    <property type="entry name" value="Butyryl-CoA Dehydrogenase, subunit A, domain 3"/>
    <property type="match status" value="1"/>
</dbReference>
<dbReference type="InterPro" id="IPR013107">
    <property type="entry name" value="Acyl-CoA_DH_C"/>
</dbReference>
<evidence type="ECO:0000313" key="5">
    <source>
        <dbReference type="EMBL" id="EYF01866.1"/>
    </source>
</evidence>
<reference evidence="5 6" key="1">
    <citation type="submission" date="2013-05" db="EMBL/GenBank/DDBJ databases">
        <title>Genome assembly of Chondromyces apiculatus DSM 436.</title>
        <authorList>
            <person name="Sharma G."/>
            <person name="Khatri I."/>
            <person name="Kaur C."/>
            <person name="Mayilraj S."/>
            <person name="Subramanian S."/>
        </authorList>
    </citation>
    <scope>NUCLEOTIDE SEQUENCE [LARGE SCALE GENOMIC DNA]</scope>
    <source>
        <strain evidence="5 6">DSM 436</strain>
    </source>
</reference>
<dbReference type="Proteomes" id="UP000019678">
    <property type="component" value="Unassembled WGS sequence"/>
</dbReference>
<accession>A0A017SZX4</accession>
<dbReference type="GO" id="GO:0005737">
    <property type="term" value="C:cytoplasm"/>
    <property type="evidence" value="ECO:0007669"/>
    <property type="project" value="TreeGrafter"/>
</dbReference>
<dbReference type="GO" id="GO:0003995">
    <property type="term" value="F:acyl-CoA dehydrogenase activity"/>
    <property type="evidence" value="ECO:0007669"/>
    <property type="project" value="TreeGrafter"/>
</dbReference>
<dbReference type="STRING" id="1192034.CAP_7634"/>
<keyword evidence="1" id="KW-0560">Oxidoreductase</keyword>
<dbReference type="OrthoDB" id="2986495at2"/>
<comment type="caution">
    <text evidence="5">The sequence shown here is derived from an EMBL/GenBank/DDBJ whole genome shotgun (WGS) entry which is preliminary data.</text>
</comment>
<dbReference type="InterPro" id="IPR013786">
    <property type="entry name" value="AcylCoA_DH/ox_N"/>
</dbReference>
<evidence type="ECO:0000259" key="3">
    <source>
        <dbReference type="Pfam" id="PF02771"/>
    </source>
</evidence>
<name>A0A017SZX4_9BACT</name>
<proteinExistence type="inferred from homology"/>
<dbReference type="GO" id="GO:0050660">
    <property type="term" value="F:flavin adenine dinucleotide binding"/>
    <property type="evidence" value="ECO:0007669"/>
    <property type="project" value="InterPro"/>
</dbReference>
<feature type="domain" description="Acyl-CoA dehydrogenase/oxidase N-terminal" evidence="3">
    <location>
        <begin position="22"/>
        <end position="118"/>
    </location>
</feature>
<dbReference type="InterPro" id="IPR046373">
    <property type="entry name" value="Acyl-CoA_Oxase/DH_mid-dom_sf"/>
</dbReference>
<dbReference type="Gene3D" id="2.40.110.10">
    <property type="entry name" value="Butyryl-CoA Dehydrogenase, subunit A, domain 2"/>
    <property type="match status" value="1"/>
</dbReference>
<gene>
    <name evidence="5" type="ORF">CAP_7634</name>
</gene>
<dbReference type="Pfam" id="PF08028">
    <property type="entry name" value="Acyl-CoA_dh_2"/>
    <property type="match status" value="1"/>
</dbReference>
<organism evidence="5 6">
    <name type="scientific">Chondromyces apiculatus DSM 436</name>
    <dbReference type="NCBI Taxonomy" id="1192034"/>
    <lineage>
        <taxon>Bacteria</taxon>
        <taxon>Pseudomonadati</taxon>
        <taxon>Myxococcota</taxon>
        <taxon>Polyangia</taxon>
        <taxon>Polyangiales</taxon>
        <taxon>Polyangiaceae</taxon>
        <taxon>Chondromyces</taxon>
    </lineage>
</organism>
<evidence type="ECO:0000256" key="1">
    <source>
        <dbReference type="ARBA" id="ARBA00023002"/>
    </source>
</evidence>
<dbReference type="Pfam" id="PF02771">
    <property type="entry name" value="Acyl-CoA_dh_N"/>
    <property type="match status" value="1"/>
</dbReference>
<dbReference type="InterPro" id="IPR050741">
    <property type="entry name" value="Acyl-CoA_dehydrogenase"/>
</dbReference>
<evidence type="ECO:0000313" key="6">
    <source>
        <dbReference type="Proteomes" id="UP000019678"/>
    </source>
</evidence>
<dbReference type="InterPro" id="IPR037069">
    <property type="entry name" value="AcylCoA_DH/ox_N_sf"/>
</dbReference>
<protein>
    <submittedName>
        <fullName evidence="5">Putative pigment protein</fullName>
    </submittedName>
</protein>
<dbReference type="InterPro" id="IPR036250">
    <property type="entry name" value="AcylCo_DH-like_C"/>
</dbReference>
<comment type="similarity">
    <text evidence="2">Belongs to the HpaH/HsaA monooxygenase family.</text>
</comment>
<dbReference type="SUPFAM" id="SSF47203">
    <property type="entry name" value="Acyl-CoA dehydrogenase C-terminal domain-like"/>
    <property type="match status" value="1"/>
</dbReference>
<dbReference type="PIRSF" id="PIRSF016578">
    <property type="entry name" value="HsaA"/>
    <property type="match status" value="1"/>
</dbReference>
<dbReference type="EMBL" id="ASRX01000069">
    <property type="protein sequence ID" value="EYF01866.1"/>
    <property type="molecule type" value="Genomic_DNA"/>
</dbReference>
<dbReference type="AlphaFoldDB" id="A0A017SZX4"/>
<dbReference type="eggNOG" id="COG1960">
    <property type="taxonomic scope" value="Bacteria"/>
</dbReference>
<keyword evidence="6" id="KW-1185">Reference proteome</keyword>
<dbReference type="InterPro" id="IPR009100">
    <property type="entry name" value="AcylCoA_DH/oxidase_NM_dom_sf"/>
</dbReference>
<dbReference type="PANTHER" id="PTHR48083">
    <property type="entry name" value="MEDIUM-CHAIN SPECIFIC ACYL-COA DEHYDROGENASE, MITOCHONDRIAL-RELATED"/>
    <property type="match status" value="1"/>
</dbReference>
<dbReference type="SUPFAM" id="SSF56645">
    <property type="entry name" value="Acyl-CoA dehydrogenase NM domain-like"/>
    <property type="match status" value="1"/>
</dbReference>
<evidence type="ECO:0000259" key="4">
    <source>
        <dbReference type="Pfam" id="PF08028"/>
    </source>
</evidence>
<dbReference type="PANTHER" id="PTHR48083:SF19">
    <property type="entry name" value="FLAVIN-DEPENDENT MONOOXYGENASE, OXYGENASE SUBUNIT HSAA"/>
    <property type="match status" value="1"/>
</dbReference>
<evidence type="ECO:0000256" key="2">
    <source>
        <dbReference type="ARBA" id="ARBA00049661"/>
    </source>
</evidence>
<dbReference type="Gene3D" id="1.10.540.10">
    <property type="entry name" value="Acyl-CoA dehydrogenase/oxidase, N-terminal domain"/>
    <property type="match status" value="1"/>
</dbReference>
<dbReference type="GO" id="GO:0033539">
    <property type="term" value="P:fatty acid beta-oxidation using acyl-CoA dehydrogenase"/>
    <property type="evidence" value="ECO:0007669"/>
    <property type="project" value="TreeGrafter"/>
</dbReference>
<feature type="domain" description="Acyl-CoA dehydrogenase C-terminal" evidence="4">
    <location>
        <begin position="266"/>
        <end position="392"/>
    </location>
</feature>
<dbReference type="GO" id="GO:0016712">
    <property type="term" value="F:oxidoreductase activity, acting on paired donors, with incorporation or reduction of molecular oxygen, reduced flavin or flavoprotein as one donor, and incorporation of one atom of oxygen"/>
    <property type="evidence" value="ECO:0007669"/>
    <property type="project" value="TreeGrafter"/>
</dbReference>
<dbReference type="RefSeq" id="WP_044248433.1">
    <property type="nucleotide sequence ID" value="NZ_ASRX01000069.1"/>
</dbReference>
<sequence>MTAPTETRPDTSQPTPLTHAEAVARARNLAADVRSRAAEAEILRHLPDETFRAFVDASLVRLLTPRAFGGHEMPFAAFLDATLEIARADASAGWCFSFTNIHSWLLAKFPREAQKDVWAHNPDAGLANVNIPAGQALRVEDGYRLTGDWPWASGIHHCDWAILAALVPPAPSTDSGAGTAAGPGAGTVPDVMLFLVPRAHWELRDTWRVVGQRGTGSHNVVVKDAFIPQHRAARLLDLRDGRVPGVNVHATPLYALPMISGLAASLVAPILGAAQGAYDRWCAVARDRVTTFTQERIASLSHQQIRLAEVSAEIDAADLLLRRAVTLLDSGVPLTLHQRARLRRDYAYCATLCLRAVERMFNASGGASNYETSPLQRDWRDIHAMAAHAGINFDAAGENFGRFELGLPPNPRDPLI</sequence>